<keyword evidence="3" id="KW-1185">Reference proteome</keyword>
<dbReference type="NCBIfam" id="TIGR01451">
    <property type="entry name" value="B_ant_repeat"/>
    <property type="match status" value="44"/>
</dbReference>
<feature type="domain" description="Ig-like" evidence="1">
    <location>
        <begin position="6124"/>
        <end position="6170"/>
    </location>
</feature>
<dbReference type="EMBL" id="BMFK01000001">
    <property type="protein sequence ID" value="GGE64513.1"/>
    <property type="molecule type" value="Genomic_DNA"/>
</dbReference>
<dbReference type="SUPFAM" id="SSF49401">
    <property type="entry name" value="Bacterial adhesins"/>
    <property type="match status" value="4"/>
</dbReference>
<reference evidence="2" key="2">
    <citation type="submission" date="2020-09" db="EMBL/GenBank/DDBJ databases">
        <authorList>
            <person name="Sun Q."/>
            <person name="Zhou Y."/>
        </authorList>
    </citation>
    <scope>NUCLEOTIDE SEQUENCE</scope>
    <source>
        <strain evidence="2">CGMCC 1.12698</strain>
    </source>
</reference>
<dbReference type="PANTHER" id="PTHR34819">
    <property type="entry name" value="LARGE CYSTEINE-RICH PERIPLASMIC PROTEIN OMCB"/>
    <property type="match status" value="1"/>
</dbReference>
<dbReference type="InterPro" id="IPR007110">
    <property type="entry name" value="Ig-like_dom"/>
</dbReference>
<dbReference type="Gene3D" id="2.60.40.740">
    <property type="match status" value="31"/>
</dbReference>
<dbReference type="PANTHER" id="PTHR34819:SF3">
    <property type="entry name" value="CELL SURFACE PROTEIN"/>
    <property type="match status" value="1"/>
</dbReference>
<dbReference type="Pfam" id="PF01345">
    <property type="entry name" value="DUF11"/>
    <property type="match status" value="40"/>
</dbReference>
<evidence type="ECO:0000259" key="1">
    <source>
        <dbReference type="PROSITE" id="PS50835"/>
    </source>
</evidence>
<comment type="caution">
    <text evidence="2">The sequence shown here is derived from an EMBL/GenBank/DDBJ whole genome shotgun (WGS) entry which is preliminary data.</text>
</comment>
<dbReference type="InterPro" id="IPR051172">
    <property type="entry name" value="Chlamydia_OmcB"/>
</dbReference>
<gene>
    <name evidence="2" type="ORF">GCM10007140_13410</name>
</gene>
<sequence>MPITNRFSTTTNGALAITGNTLGLSKLSNQNRAGTIGAIGAFVTTNTALQVPTFPAGTTLSYTQNNSTAILTIPAGSTVLYAELIWGGNYLSRDQNITSVLGNAVSFTTPISTYSVTPSAVTASNQTFVSGNVTLGFYTRSADVTALVQAGGSGSYTTGSVPGLVDPVDASNGSINSAGWTLIVAYQNGSLPARNLTIYVVGNRVSVETGSSDVSVSGFLTPSGGPVSGRLFLSATEGDADLTGDQALFGPNFSSLTALSGPNNFVNNFFASQVNNSAGNLDTTGTFGTRNQSASTNTNISAGRQGLDITSVNISPYLTNSQTSAAIRLTTNGDAYMLNAVGLQIDINAPNVQASKSVNRSVATIGDILTYTVTVPNNGLLPANNVVLTDILPNGTSFIPGTVTIDNVTQPNANPAAGISLGTINNGASRLVTFQATVVSLPSANPISNTANVTFQYTPIAGGTTFNGLATSNSAGTQINLADINGTKSVNRLFADIGDTLTYSISLANVGNISATNVVYTDPIPSGTTFVPGSVTVNGVTQGGANPATGITVGTIAGNSSATVSFQVTVPAIPQTNPILNSGTTTYQYVPIPNQPAVNGTDTTNTVSTQVNNATVTMAKSVDKSFADIGDTLTYTVSFMSTGNTNANNVILTDVIPTGTTFVLNSLTIDGTTQVGANPASGVNIGSISPGTTKNVTFQVVVTSIPPSNSVSNGASASYQYTVNPSQGPITKNISSNLVATQINNANITLTKSTDKQFATIGEVISYTIQIANSGNTAATNVELTDPIPNGTILIPGTVLLNGVMQNVTSLVAVPIGTIPGGATFTLSFQVVVNNLPTQNPIINNAFATYTYTVNPALPPTSKTANSNSVTSTIRLANLVATKSVDQTFAEVGDVLTYTVSLANDGNVAANNVVLTDSLANGTSFVPNSVIVNGVSQPGLTPANIPISSINAGTISTVSFQVSITAIPIPNPISNSAFISYNFTVDPNNPPVNQNTTSNPTFTQVNDANVISIKTVDREFATIGDTLTYTITLTNTGSVSADSPTFVDTNPDGTTFIPNTFLINGVLQNNADPNIGVPLPPIPASGSITVSYQVIVNTVPTQNPTINSSSTQYSFVLNPGDPPIFETSVSNTVSTQINLAVVVIAKSVDVTIADVGQPITYTIALANPGNVAANNVIVTDIIPAGTTLVPNSVFIGGAQQLGADPSIGLNVGTIPAGGTTTLIFQISATSLPTPNPIQNSAALQYSFIADPNLPAIVINTTSNTVSTQINTATIVATKQASTDFADVGDIITYTTTLTNNGNIVASNVIFTDIIPTGALFIPNSVTIDGSPVANANPANGILVGTIAANSSRIVAFQVSVPAIPTVNPLTNQSSTTFQYTYDPLKPAVLSMATSNTVQTTVNNANVSATKSADKQFANVNDIITYTTTLTNSGNTLATNVIFTDIIPSGTAFVPNSVTVNGTTIPNANPQIGVSIDPISPNTTTTISFQVQVTSIPNPNPIPNQSNTAYQYIVNPNLPPVSANAASNIVTVQINNATIVATKSANTSTAAIGDIVTYTIAVTNTGNIPATATLLTDGLGPGAAFIQDSVTIDGVPQPGLDPLLGVHLNDVSPGDTVFITFQVQILTIPPSGTLTNNALVNYEYAVNPNTNPTMGSTITNTTVTPIIDATLVVSKSVSTTFATIGDTLTFTSSVTNTGNTTANNVTFTDIIPNGTIFVPNSFAINGVTVPNANPQNGVNIGNLASGASVTLSFQVNITAIPSPNPIPNHSSLQYTFIVDINEPPVSRTIQSNTTFTQVNSASVIASKIASSAFAAIGDTITYTTTLTNGGNTTADAPIFVDILPPELSFVPDSVQINTIPQLGFNPNSGIPLDSIPVGGTTVISFQVLVGEIPTPNPTLNQSSTTYSIIVDPNLPPVIETATSNPILVQINEAIIQATKTVDRLFSDVAPGNSVLTYTVLLENIGNTTATNITFTDPTPNNTVFIADSVRVGGVLLPGENPENGIQIGDIIAGDSINITFQVQVVSIPNPVFTIGPGGPNSPVVNNASVDYQFVKGPSLPLASRNTTSNATSTQVNAGEIVAIKSVDKAFATIGDTLTYTISLSNPGNVASQNIIFTDILPEGTTFISGTLINDLGTQQIGNPGSGIQIGTINPNGTATIIIHALVTNIPSINPASNVSSVQFEHVVDPSQPSVSQTTVSNTVTTTINSAILTATKSDDKTIVSVGDTITYTTTITNTGNTAATNITFTSVIPASTTLVPNSVTINGITQFGANPALGVSIPNIAPGETVTVTFQVSVISVPPSNSITGNDTILYSYAVDPNGTPTTTSTTTNIVTNPVVDALITIVKSVDQTLITLGDTITYTAVLTNSGNTSATNITFTDLIPNGTTFVTDSVTIDGITQFGVNPNTGITIGAITAGNSVSIAFQVIATSTPVQNPIANFATASYSFIADPNAPIVTRMATSNTVFTTINTATILSVKQVDKAFSRVGDIITYGVFLINTGNSTAQNVIFTDISPSGTTFIPNSLSIDGVPQDGANPNNGVNIGSITAGTTVFVLFQVAVTALPTVNPIVNFSSTTYDLVSPPTSETSISNPVSTQINEAILSLTKNESVSYADIGQTTFYTTSIANIGNIDATNIIFTDILPAGLAFVPNTLTVDGVLQPNANPTIGIALAPLPPNEIYSIVFQVIVTNIPPINPAPNTASTTYAFTVDPNNPPVSTIASSNTTFLQINNATVLSTKTTNLSFADVGNTITYTLTLPNTGNTMATNVTVTDILDSNLTFVPNSFTVNGQTIPNVDLSAGVNIGSINAGDVAIVSFQATVTTLPVTNPISNSAHTSYQYSVDPNQTPITASNQSNTTTTQINSAILAAQKTVNVSTVDIGQSITYSVAITNSGNVSATNVIFTDVIPSGTTFDPNSFTVDGINIPNANITTGVPIGTIAPNQTVIVAFQITANEIPPINPITNQATVSFQYVVNPINPPVSKNIMSNSVATTVQSAILTTIKIGDKSFATIGDIITYTATISNVGNIPANNVIFTDPLQTWTQFVAGSVIVDGMSFPTASIIDGVGINTINLNQTVTIIFQVQIIAPPTTLTPELQNVGFANFQYNVGDMLLAQPGNAETNIFVTAISTAILSATKTTNTTFANIGDIITYTVLIQNSGNTAATNLNFVDLVPAGATFVANSFTLNGTVIPGANPNNGVNIGTIGVDGTLTVTFQVLVTAIPPVNPLTNVASIQYAFIVDPNAPPVTGAINSTIAATQINNATVTTVLTANRFIVSIGDVITYTATLTNIGNIPANSVLVINGVPEGTMFVPNSVTLNGVPLPDASPTLGIPVGIIQPGDSATITFQFLTTSIPPQGVIINQAITSYTYLVDPNQSPVPGTSTSNSVNTSVIDASLSAMKTTDSVIQSTGGTITYTIVIQNSGNQTANTVTLTDLVPEGTSFIPNSVTINGASAPGEDPNVGISLSSIPASASTTVTFQTLVDFIPNTNPIANTARIDYTFVADPNAPIIARTITSNPAFTQISDANILSLKTVNTQQATTGDILTYTVTLNNNGNIPATNLIFIDAIPQSTTFIENSFTLNGTTILGANPAIGVSLPDLAANAIHLISFQIIINDSFAQESILNQSDTTYTIQPDPGQPPITETSTSNITITNFVRAQVTITKTSNLLLVDVGETILYISEVTNIGNVEAINIIFTDAIPEGTTFVLDSLTINGVPQPGVNPENGIQLGNLPASSSRTILFEVLTNNPATETAIVNQSSTTYQYIGSPSAPPVNRTTNSNIVTTPIQNANLISTKQADAAFVSLGQIITYTTTLQNIGTVSANNVVFVDTIPEGTTFIADSLSINNVPLPGVNPENGVTLGTILSNETISISFQVQLTSIPANNTVTNISTTSYTYQLNPDSPIIQRTSLSNTVNSNVRTVNTQAIKSADMSITRIDQIITYTIAVTNAGTIDITNTLLIDALADGTSFVPDSILVDGIPRSNETPTTGITLTTITPNQTVIVTFQVTVTAIPTQNPIPNVALVHYEYQPIPNTPPVSDTISSNTTTIQFVDAVLVATKTADRVLASIDEMINYTISIQNTGSASTNSIFFTDTIQDGTVFIPGTVSINGNIQPAADPNIGFSIPTIDAGQTTIIIFQVSVTNLPAINPVPNTATIDYDFIFNPDFAPIQKSTTSNTTLVQINDADIVSLKTANMEAVTIGDTLTFTTTLTNIGNSNATSVTFTDFIPEGTTFIADSLFINNVPQPGLNPSNGVLVGTIAPNITIPVTFSVTVVALPVDEQIQNQSSSSYTINGEEQTSTSNFTFTDVLFVTIVATKTTPIQYARLQTIIPYTISISNNGNLQADNITVTDILPAGTSFVANSVIVNGSERPNDDPQTGIQIDTIPPNSTATVLFQVQVTSIPPTNLISNTSTVEYQYTLPNRPPVSETTSSNATNTQFVDAILVATKTSNTVVATINDSIDYTVSIQNNGSTSTNSIFFTDTIQDGTAFIPGTVAINGTIQSNADPNIGFSVPNIAPGQTITITFQVTATNLPSVNPVPNTATINYDFVFDPNLAPIQQSISSNTTLVQINNANIISIKTVNMDTATIGDVLTYTTTLMNTGNIDATSVIFTDLIPEGTTFILDSLSINNVPQPGANPSTGVLIGTIAPNVTISIAFSVTVIAIPPNGSIQNQSSSRYISDGEERISTSNLIFIEVLSADLVATKTANKILATIGETIDYTVSIQNTGSTITNSIFLTDAIQNGTVFTPGTVTINGSTIPTADPNIGFSIPNIATGQTSIITFQVSVASLPTINPVPNTARIDYNFIVIPDSAPVQKSTTSNTTLVQINTTSIVSLKTADVDTVSIGDVLTYTTTLTNTGNTEATSVIFTDTIPNGATFIPDSLSINNVPQPGANPSTGVLIGTIAPNITVSIEFSVTVVSIPPSGRIQNQSSSRYIINGEDEISTSNFTFTDVLSATILATKTANTVVATIGDIIGYTVSLQNTGSTITNSIFFIDAIQDGTAFIPGTVAINGSTLSTADPNTGFSVPNIGAGQTTVITFQVSVTNVPPINPVPNTAQIDYSFIIDPNSAPVQRSTTSNTTFVQINAANIVSLKTANTDIAVIGEVLTFTTTLTNTGNIAAISAIFTDAIPEGTTFIENSLSINNLIQPGVNPENGVIIGTILPNETVSIAFQAQLTSIPSNNTVINTSTTAYGYQISPDTPIIQRTSFSNTVSINVRTANIQAIKSADRSITRIGQIITYTVAVTNAGVFDITNTILIDALANGTAFVPNSILVDSIPRPNETPTTGITLNTLIPNQTVIVTFQVSVMAIPTQNPIPNVALIHYEYQPIPNTPPISETTSSNTTSIEFIDAILVAMKMADKVLANIGDTINYTVSIQNTGSASANSIFFTDTILDGTIFIPGTVAINSITLPSADPNIGFSVLTIAPGQTTTITFQVSVTNLPTVNPTPNTATIDYDFIFDPNSAPIQKSTISNTTLVQINDADIVSLKTANMEAVTIGDTLTFTTTLTNIGDSDAISVIFTDLIPEGTTFIEDSLSINNVPQPGVNPSAGVLVGNIAPNVTTPITFSVTIVAIPPSGRIQNQSSSRYTFNGEEQTSTSNFTFTDILSANVVATKTTPIQYADLQTIIPYTISILNNGNIQIENITVTDIIPANTSFIANSVIVNGIARPNDDPQTGIQIDSIPSTTTATVLFQVRITSIPQINPISNTSTVEYQYTLPNRPPITETITSSAAITEVNHADLDSNKAVDRTFAAIGDTLTYTITLNQTGNVPANDVNVVDLIPEGTTFIEDSVIVNGQPLQNVDPATGIPVGTIGVSGSVTVSFQVRVTSIPTPNTLNNFATTTFSYVVNPTEPPILITQQTNIVSTTVINPIVTISKNANRLTTTVGDTITFALEVTNQSSIPTISTSVVDTIPDGTTFVEGSVTIDGIPFPNVRPDTGIEIGSLLPEENATITFETLVTSIPSSNTIINSAIVTAAFQLTPQDPIIRLTFDSNVVSISVQSITTTVIKDASVSSATLTQYFDYTIRITNTSTVPLTSVSLQDIVPTGLRFINGTVLINGIPSPLVDPNIGFLVTTNLEPNETVTISFTVQVISAPTNNEFDNTATATLQLQTSPTDPPIIVTIISNENTVLFVPGVLPNLTCFFDGERFIRGNFFYDWYRGNN</sequence>
<proteinExistence type="predicted"/>
<organism evidence="2 3">
    <name type="scientific">Priestia taiwanensis</name>
    <dbReference type="NCBI Taxonomy" id="1347902"/>
    <lineage>
        <taxon>Bacteria</taxon>
        <taxon>Bacillati</taxon>
        <taxon>Bacillota</taxon>
        <taxon>Bacilli</taxon>
        <taxon>Bacillales</taxon>
        <taxon>Bacillaceae</taxon>
        <taxon>Priestia</taxon>
    </lineage>
</organism>
<evidence type="ECO:0000313" key="3">
    <source>
        <dbReference type="Proteomes" id="UP000605259"/>
    </source>
</evidence>
<dbReference type="Proteomes" id="UP000605259">
    <property type="component" value="Unassembled WGS sequence"/>
</dbReference>
<accession>A0A917EMX1</accession>
<dbReference type="InterPro" id="IPR008966">
    <property type="entry name" value="Adhesion_dom_sf"/>
</dbReference>
<dbReference type="RefSeq" id="WP_188387611.1">
    <property type="nucleotide sequence ID" value="NZ_BMFK01000001.1"/>
</dbReference>
<dbReference type="PROSITE" id="PS50835">
    <property type="entry name" value="IG_LIKE"/>
    <property type="match status" value="1"/>
</dbReference>
<dbReference type="InterPro" id="IPR001434">
    <property type="entry name" value="OmcB-like_DUF11"/>
</dbReference>
<evidence type="ECO:0000313" key="2">
    <source>
        <dbReference type="EMBL" id="GGE64513.1"/>
    </source>
</evidence>
<protein>
    <submittedName>
        <fullName evidence="2">Cell surface protein</fullName>
    </submittedName>
</protein>
<name>A0A917EMX1_9BACI</name>
<dbReference type="InterPro" id="IPR047589">
    <property type="entry name" value="DUF11_rpt"/>
</dbReference>
<reference evidence="2" key="1">
    <citation type="journal article" date="2014" name="Int. J. Syst. Evol. Microbiol.">
        <title>Complete genome sequence of Corynebacterium casei LMG S-19264T (=DSM 44701T), isolated from a smear-ripened cheese.</title>
        <authorList>
            <consortium name="US DOE Joint Genome Institute (JGI-PGF)"/>
            <person name="Walter F."/>
            <person name="Albersmeier A."/>
            <person name="Kalinowski J."/>
            <person name="Ruckert C."/>
        </authorList>
    </citation>
    <scope>NUCLEOTIDE SEQUENCE</scope>
    <source>
        <strain evidence="2">CGMCC 1.12698</strain>
    </source>
</reference>